<comment type="caution">
    <text evidence="2">The sequence shown here is derived from an EMBL/GenBank/DDBJ whole genome shotgun (WGS) entry which is preliminary data.</text>
</comment>
<sequence>MTSGSWAGVREKVQGLASLPGAGKVFGYFGHGFALAEPLSIGELSDLESRLGIRLPDDYRAFLLEVGAGGAGPAYGIFPIRRTEGGDWRWEGDGGYMTDLDRLAEPFPVKSPHADRIPELAAERPAEDDFEDVNDYDSAYEVWDTRWAEVMWSNDRTVGAICLCHIGCAERRWLVVSGPERGHIWADARCDDVDLAPLHPADAPAKPLTFTTWYMEWLTHATRQAQASTAPGTPYRCRHRNGWL</sequence>
<dbReference type="EMBL" id="JADKYB010000038">
    <property type="protein sequence ID" value="MBM9510465.1"/>
    <property type="molecule type" value="Genomic_DNA"/>
</dbReference>
<proteinExistence type="predicted"/>
<protein>
    <submittedName>
        <fullName evidence="2">SMI1/KNR4 family protein</fullName>
    </submittedName>
</protein>
<feature type="domain" description="Knr4/Smi1-like" evidence="1">
    <location>
        <begin position="38"/>
        <end position="216"/>
    </location>
</feature>
<keyword evidence="3" id="KW-1185">Reference proteome</keyword>
<dbReference type="InterPro" id="IPR018958">
    <property type="entry name" value="Knr4/Smi1-like_dom"/>
</dbReference>
<dbReference type="RefSeq" id="WP_205364517.1">
    <property type="nucleotide sequence ID" value="NZ_JADKYB010000038.1"/>
</dbReference>
<evidence type="ECO:0000259" key="1">
    <source>
        <dbReference type="SMART" id="SM00860"/>
    </source>
</evidence>
<reference evidence="2 3" key="1">
    <citation type="submission" date="2021-01" db="EMBL/GenBank/DDBJ databases">
        <title>Streptomyces acididurans sp. nov., isolated from a peat swamp forest soil.</title>
        <authorList>
            <person name="Chantavorakit T."/>
            <person name="Duangmal K."/>
        </authorList>
    </citation>
    <scope>NUCLEOTIDE SEQUENCE [LARGE SCALE GENOMIC DNA]</scope>
    <source>
        <strain evidence="2 3">KK5PA1</strain>
    </source>
</reference>
<dbReference type="SUPFAM" id="SSF160631">
    <property type="entry name" value="SMI1/KNR4-like"/>
    <property type="match status" value="1"/>
</dbReference>
<name>A0ABS2U4C9_9ACTN</name>
<organism evidence="2 3">
    <name type="scientific">Actinacidiphila acididurans</name>
    <dbReference type="NCBI Taxonomy" id="2784346"/>
    <lineage>
        <taxon>Bacteria</taxon>
        <taxon>Bacillati</taxon>
        <taxon>Actinomycetota</taxon>
        <taxon>Actinomycetes</taxon>
        <taxon>Kitasatosporales</taxon>
        <taxon>Streptomycetaceae</taxon>
        <taxon>Actinacidiphila</taxon>
    </lineage>
</organism>
<dbReference type="InterPro" id="IPR037883">
    <property type="entry name" value="Knr4/Smi1-like_sf"/>
</dbReference>
<dbReference type="SMART" id="SM00860">
    <property type="entry name" value="SMI1_KNR4"/>
    <property type="match status" value="1"/>
</dbReference>
<evidence type="ECO:0000313" key="3">
    <source>
        <dbReference type="Proteomes" id="UP000749040"/>
    </source>
</evidence>
<evidence type="ECO:0000313" key="2">
    <source>
        <dbReference type="EMBL" id="MBM9510465.1"/>
    </source>
</evidence>
<gene>
    <name evidence="2" type="ORF">ITX44_39070</name>
</gene>
<accession>A0ABS2U4C9</accession>
<dbReference type="Proteomes" id="UP000749040">
    <property type="component" value="Unassembled WGS sequence"/>
</dbReference>
<dbReference type="Pfam" id="PF09346">
    <property type="entry name" value="SMI1_KNR4"/>
    <property type="match status" value="1"/>
</dbReference>
<dbReference type="Gene3D" id="3.40.1580.10">
    <property type="entry name" value="SMI1/KNR4-like"/>
    <property type="match status" value="1"/>
</dbReference>